<dbReference type="InterPro" id="IPR002397">
    <property type="entry name" value="Cyt_P450_B"/>
</dbReference>
<dbReference type="PANTHER" id="PTHR46696">
    <property type="entry name" value="P450, PUTATIVE (EUROFUNG)-RELATED"/>
    <property type="match status" value="1"/>
</dbReference>
<dbReference type="InterPro" id="IPR017972">
    <property type="entry name" value="Cyt_P450_CS"/>
</dbReference>
<keyword evidence="2" id="KW-0503">Monooxygenase</keyword>
<organism evidence="3 4">
    <name type="scientific">Streptomyces abikoensis</name>
    <dbReference type="NCBI Taxonomy" id="97398"/>
    <lineage>
        <taxon>Bacteria</taxon>
        <taxon>Bacillati</taxon>
        <taxon>Actinomycetota</taxon>
        <taxon>Actinomycetes</taxon>
        <taxon>Kitasatosporales</taxon>
        <taxon>Streptomycetaceae</taxon>
        <taxon>Streptomyces</taxon>
    </lineage>
</organism>
<dbReference type="PROSITE" id="PS00086">
    <property type="entry name" value="CYTOCHROME_P450"/>
    <property type="match status" value="1"/>
</dbReference>
<keyword evidence="2" id="KW-0479">Metal-binding</keyword>
<dbReference type="InterPro" id="IPR001128">
    <property type="entry name" value="Cyt_P450"/>
</dbReference>
<protein>
    <submittedName>
        <fullName evidence="3">Cytochrome P450</fullName>
    </submittedName>
</protein>
<evidence type="ECO:0000313" key="4">
    <source>
        <dbReference type="Proteomes" id="UP001611162"/>
    </source>
</evidence>
<comment type="caution">
    <text evidence="3">The sequence shown here is derived from an EMBL/GenBank/DDBJ whole genome shotgun (WGS) entry which is preliminary data.</text>
</comment>
<dbReference type="EMBL" id="JBIRRB010000020">
    <property type="protein sequence ID" value="MFI0915318.1"/>
    <property type="molecule type" value="Genomic_DNA"/>
</dbReference>
<keyword evidence="2" id="KW-0349">Heme</keyword>
<accession>A0ABW7TCP0</accession>
<dbReference type="PANTHER" id="PTHR46696:SF4">
    <property type="entry name" value="BIOTIN BIOSYNTHESIS CYTOCHROME P450"/>
    <property type="match status" value="1"/>
</dbReference>
<keyword evidence="2" id="KW-0408">Iron</keyword>
<dbReference type="InterPro" id="IPR036396">
    <property type="entry name" value="Cyt_P450_sf"/>
</dbReference>
<dbReference type="PRINTS" id="PR00359">
    <property type="entry name" value="BP450"/>
</dbReference>
<keyword evidence="4" id="KW-1185">Reference proteome</keyword>
<dbReference type="SUPFAM" id="SSF48264">
    <property type="entry name" value="Cytochrome P450"/>
    <property type="match status" value="1"/>
</dbReference>
<reference evidence="3 4" key="1">
    <citation type="submission" date="2024-10" db="EMBL/GenBank/DDBJ databases">
        <title>The Natural Products Discovery Center: Release of the First 8490 Sequenced Strains for Exploring Actinobacteria Biosynthetic Diversity.</title>
        <authorList>
            <person name="Kalkreuter E."/>
            <person name="Kautsar S.A."/>
            <person name="Yang D."/>
            <person name="Bader C.D."/>
            <person name="Teijaro C.N."/>
            <person name="Fluegel L."/>
            <person name="Davis C.M."/>
            <person name="Simpson J.R."/>
            <person name="Lauterbach L."/>
            <person name="Steele A.D."/>
            <person name="Gui C."/>
            <person name="Meng S."/>
            <person name="Li G."/>
            <person name="Viehrig K."/>
            <person name="Ye F."/>
            <person name="Su P."/>
            <person name="Kiefer A.F."/>
            <person name="Nichols A."/>
            <person name="Cepeda A.J."/>
            <person name="Yan W."/>
            <person name="Fan B."/>
            <person name="Jiang Y."/>
            <person name="Adhikari A."/>
            <person name="Zheng C.-J."/>
            <person name="Schuster L."/>
            <person name="Cowan T.M."/>
            <person name="Smanski M.J."/>
            <person name="Chevrette M.G."/>
            <person name="De Carvalho L.P.S."/>
            <person name="Shen B."/>
        </authorList>
    </citation>
    <scope>NUCLEOTIDE SEQUENCE [LARGE SCALE GENOMIC DNA]</scope>
    <source>
        <strain evidence="3 4">NPDC020979</strain>
    </source>
</reference>
<dbReference type="Gene3D" id="1.10.630.10">
    <property type="entry name" value="Cytochrome P450"/>
    <property type="match status" value="1"/>
</dbReference>
<evidence type="ECO:0000256" key="2">
    <source>
        <dbReference type="RuleBase" id="RU000461"/>
    </source>
</evidence>
<keyword evidence="2" id="KW-0560">Oxidoreductase</keyword>
<gene>
    <name evidence="3" type="ORF">ACH4TF_33530</name>
</gene>
<dbReference type="Proteomes" id="UP001611162">
    <property type="component" value="Unassembled WGS sequence"/>
</dbReference>
<dbReference type="Pfam" id="PF00067">
    <property type="entry name" value="p450"/>
    <property type="match status" value="1"/>
</dbReference>
<evidence type="ECO:0000256" key="1">
    <source>
        <dbReference type="ARBA" id="ARBA00010617"/>
    </source>
</evidence>
<evidence type="ECO:0000313" key="3">
    <source>
        <dbReference type="EMBL" id="MFI0915318.1"/>
    </source>
</evidence>
<proteinExistence type="inferred from homology"/>
<dbReference type="RefSeq" id="WP_397614905.1">
    <property type="nucleotide sequence ID" value="NZ_JBIRRB010000020.1"/>
</dbReference>
<comment type="similarity">
    <text evidence="1 2">Belongs to the cytochrome P450 family.</text>
</comment>
<name>A0ABW7TCP0_9ACTN</name>
<sequence>MAADGLDTRADLDLLRRWRLATGPGECADVYDALRAAGPLVPTSWGPLLAVGYEDCKQVLSTPVWRMLGANWRDGNQPEWRKSPVAVAASRTVLQLDPPEHAGNRRRLTAALSPRAATFVPAAADRLLGRGLRDLAERVRHEGIGDLVTAVCRPTPMALLTELLGLPAADHERLDSLARACVLTEEIVRPPSLVRQGEAAVGAMLDYIDRALSQRLRKPAGDILSHWAATDPAGGRYLALMLLTAGSITTSTLLASVALALLTLPESERSRYQDPSRAERLVDEVLRWDPPARVPTRVACSATVLGDVRVPAGQVVYAVIGAAHRDPHVFERPHVFDPGRAPQRLLAFGSGPHYCPGATMARAQAVAFVRHFTEVLPTARLAGPVRRRTGPVFTDITHLPVALPPGPRRTESP</sequence>